<gene>
    <name evidence="2" type="ORF">V5O48_014749</name>
</gene>
<sequence>MSRHRTGDPEDLTPFGQEEADLLMALLGRLASSSSAMALDPATRIALVAMSQFLVKNPPNYVARQSEVSVLDMQAHHVTKHVHKIDQYEAHLAEEESELAVKLSEVQRARATVFFLSLTYHSTSSTRHHLSLTSLSRTHPPLPCFTSFC</sequence>
<protein>
    <submittedName>
        <fullName evidence="2">Uncharacterized protein</fullName>
    </submittedName>
</protein>
<evidence type="ECO:0000313" key="2">
    <source>
        <dbReference type="EMBL" id="KAL0567243.1"/>
    </source>
</evidence>
<comment type="caution">
    <text evidence="2">The sequence shown here is derived from an EMBL/GenBank/DDBJ whole genome shotgun (WGS) entry which is preliminary data.</text>
</comment>
<evidence type="ECO:0000256" key="1">
    <source>
        <dbReference type="SAM" id="Coils"/>
    </source>
</evidence>
<reference evidence="2 3" key="1">
    <citation type="submission" date="2024-02" db="EMBL/GenBank/DDBJ databases">
        <title>A draft genome for the cacao thread blight pathogen Marasmius crinis-equi.</title>
        <authorList>
            <person name="Cohen S.P."/>
            <person name="Baruah I.K."/>
            <person name="Amoako-Attah I."/>
            <person name="Bukari Y."/>
            <person name="Meinhardt L.W."/>
            <person name="Bailey B.A."/>
        </authorList>
    </citation>
    <scope>NUCLEOTIDE SEQUENCE [LARGE SCALE GENOMIC DNA]</scope>
    <source>
        <strain evidence="2 3">GH-76</strain>
    </source>
</reference>
<name>A0ABR3EWF9_9AGAR</name>
<feature type="coiled-coil region" evidence="1">
    <location>
        <begin position="78"/>
        <end position="112"/>
    </location>
</feature>
<dbReference type="EMBL" id="JBAHYK010001638">
    <property type="protein sequence ID" value="KAL0567243.1"/>
    <property type="molecule type" value="Genomic_DNA"/>
</dbReference>
<evidence type="ECO:0000313" key="3">
    <source>
        <dbReference type="Proteomes" id="UP001465976"/>
    </source>
</evidence>
<keyword evidence="1" id="KW-0175">Coiled coil</keyword>
<proteinExistence type="predicted"/>
<dbReference type="Proteomes" id="UP001465976">
    <property type="component" value="Unassembled WGS sequence"/>
</dbReference>
<keyword evidence="3" id="KW-1185">Reference proteome</keyword>
<accession>A0ABR3EWF9</accession>
<organism evidence="2 3">
    <name type="scientific">Marasmius crinis-equi</name>
    <dbReference type="NCBI Taxonomy" id="585013"/>
    <lineage>
        <taxon>Eukaryota</taxon>
        <taxon>Fungi</taxon>
        <taxon>Dikarya</taxon>
        <taxon>Basidiomycota</taxon>
        <taxon>Agaricomycotina</taxon>
        <taxon>Agaricomycetes</taxon>
        <taxon>Agaricomycetidae</taxon>
        <taxon>Agaricales</taxon>
        <taxon>Marasmiineae</taxon>
        <taxon>Marasmiaceae</taxon>
        <taxon>Marasmius</taxon>
    </lineage>
</organism>